<reference evidence="12" key="1">
    <citation type="submission" date="2021-01" db="EMBL/GenBank/DDBJ databases">
        <authorList>
            <consortium name="Genoscope - CEA"/>
            <person name="William W."/>
        </authorList>
    </citation>
    <scope>NUCLEOTIDE SEQUENCE</scope>
</reference>
<dbReference type="GO" id="GO:0004222">
    <property type="term" value="F:metalloendopeptidase activity"/>
    <property type="evidence" value="ECO:0007669"/>
    <property type="project" value="InterPro"/>
</dbReference>
<evidence type="ECO:0000256" key="6">
    <source>
        <dbReference type="ARBA" id="ARBA00022833"/>
    </source>
</evidence>
<comment type="caution">
    <text evidence="12">The sequence shown here is derived from an EMBL/GenBank/DDBJ whole genome shotgun (WGS) entry which is preliminary data.</text>
</comment>
<dbReference type="EMBL" id="CAJJDM010000028">
    <property type="protein sequence ID" value="CAD8059632.1"/>
    <property type="molecule type" value="Genomic_DNA"/>
</dbReference>
<dbReference type="InterPro" id="IPR007863">
    <property type="entry name" value="Peptidase_M16_C"/>
</dbReference>
<evidence type="ECO:0000256" key="2">
    <source>
        <dbReference type="ARBA" id="ARBA00004173"/>
    </source>
</evidence>
<evidence type="ECO:0000256" key="5">
    <source>
        <dbReference type="ARBA" id="ARBA00022801"/>
    </source>
</evidence>
<evidence type="ECO:0000256" key="7">
    <source>
        <dbReference type="ARBA" id="ARBA00023049"/>
    </source>
</evidence>
<accession>A0A8S1L2G3</accession>
<dbReference type="AlphaFoldDB" id="A0A8S1L2G3"/>
<feature type="domain" description="Peptidase M16 C-terminal" evidence="11">
    <location>
        <begin position="197"/>
        <end position="384"/>
    </location>
</feature>
<evidence type="ECO:0000256" key="1">
    <source>
        <dbReference type="ARBA" id="ARBA00001947"/>
    </source>
</evidence>
<keyword evidence="7" id="KW-0482">Metalloprotease</keyword>
<comment type="similarity">
    <text evidence="9">Belongs to the peptidase M16 family.</text>
</comment>
<evidence type="ECO:0000313" key="12">
    <source>
        <dbReference type="EMBL" id="CAD8059632.1"/>
    </source>
</evidence>
<protein>
    <submittedName>
        <fullName evidence="12">Uncharacterized protein</fullName>
    </submittedName>
</protein>
<gene>
    <name evidence="12" type="ORF">PPRIM_AZ9-3.1.T0290088</name>
</gene>
<dbReference type="PANTHER" id="PTHR11851">
    <property type="entry name" value="METALLOPROTEASE"/>
    <property type="match status" value="1"/>
</dbReference>
<comment type="subcellular location">
    <subcellularLocation>
        <location evidence="2">Mitochondrion</location>
    </subcellularLocation>
</comment>
<dbReference type="GO" id="GO:0005739">
    <property type="term" value="C:mitochondrion"/>
    <property type="evidence" value="ECO:0007669"/>
    <property type="project" value="UniProtKB-SubCell"/>
</dbReference>
<comment type="cofactor">
    <cofactor evidence="1">
        <name>Zn(2+)</name>
        <dbReference type="ChEBI" id="CHEBI:29105"/>
    </cofactor>
</comment>
<dbReference type="Proteomes" id="UP000688137">
    <property type="component" value="Unassembled WGS sequence"/>
</dbReference>
<keyword evidence="8" id="KW-0496">Mitochondrion</keyword>
<keyword evidence="5" id="KW-0378">Hydrolase</keyword>
<keyword evidence="4" id="KW-0479">Metal-binding</keyword>
<dbReference type="Pfam" id="PF00675">
    <property type="entry name" value="Peptidase_M16"/>
    <property type="match status" value="1"/>
</dbReference>
<keyword evidence="6" id="KW-0862">Zinc</keyword>
<feature type="domain" description="Peptidase M16 N-terminal" evidence="10">
    <location>
        <begin position="52"/>
        <end position="190"/>
    </location>
</feature>
<sequence>MIIRKVLQKGFSTLYNLKQFRHQEIPQNVSVDREFGDTILSNGIRVCTEFWPSDLAHITIYIKCGSRNETEATSGTAHFLEHLHFKGTGKRSRDRLECDVENFGGQLNAYTSRENTSYTINAQKNKAENAVEILGDMLTNSIYAKSDVERERHTIYRELFETRKMQFETQIEISHRSAYKNHQMSLPILGKIQNMYSITRDMISEYHQNNYYGENLIICGVGNIQQEQLCEYVTKHFSKVHKKKQQLKKEVPVNFQNEVFLMQSELTEDINVGLFYQGPEWTDPHYYHFLILQRLLGDKPSNFLEAAIFEQSTLNSFQKLLLNYPEITTQKAVYTPYKDTALFGNYFVVNPNQLDSCIEVSKKIFEEYGEKVSSEELQRSKRRLFIELCQHETGNDISQAIANQLLYFDRRVYRQEIAQNLANVTELDIQNCVKNWILGKQPSLTIWGNIDPVLKKYKFDASQIGTH</sequence>
<name>A0A8S1L2G3_PARPR</name>
<keyword evidence="13" id="KW-1185">Reference proteome</keyword>
<dbReference type="PROSITE" id="PS00143">
    <property type="entry name" value="INSULINASE"/>
    <property type="match status" value="1"/>
</dbReference>
<dbReference type="Pfam" id="PF05193">
    <property type="entry name" value="Peptidase_M16_C"/>
    <property type="match status" value="1"/>
</dbReference>
<evidence type="ECO:0000313" key="13">
    <source>
        <dbReference type="Proteomes" id="UP000688137"/>
    </source>
</evidence>
<dbReference type="InterPro" id="IPR011765">
    <property type="entry name" value="Pept_M16_N"/>
</dbReference>
<evidence type="ECO:0000256" key="8">
    <source>
        <dbReference type="ARBA" id="ARBA00023128"/>
    </source>
</evidence>
<evidence type="ECO:0000259" key="11">
    <source>
        <dbReference type="Pfam" id="PF05193"/>
    </source>
</evidence>
<dbReference type="PANTHER" id="PTHR11851:SF149">
    <property type="entry name" value="GH01077P"/>
    <property type="match status" value="1"/>
</dbReference>
<evidence type="ECO:0000256" key="9">
    <source>
        <dbReference type="RuleBase" id="RU004447"/>
    </source>
</evidence>
<evidence type="ECO:0000259" key="10">
    <source>
        <dbReference type="Pfam" id="PF00675"/>
    </source>
</evidence>
<proteinExistence type="inferred from homology"/>
<dbReference type="InterPro" id="IPR050361">
    <property type="entry name" value="MPP/UQCRC_Complex"/>
</dbReference>
<evidence type="ECO:0000256" key="4">
    <source>
        <dbReference type="ARBA" id="ARBA00022723"/>
    </source>
</evidence>
<dbReference type="GO" id="GO:0046872">
    <property type="term" value="F:metal ion binding"/>
    <property type="evidence" value="ECO:0007669"/>
    <property type="project" value="UniProtKB-KW"/>
</dbReference>
<dbReference type="OMA" id="IDVVCDM"/>
<dbReference type="GO" id="GO:0006508">
    <property type="term" value="P:proteolysis"/>
    <property type="evidence" value="ECO:0007669"/>
    <property type="project" value="UniProtKB-KW"/>
</dbReference>
<dbReference type="InterPro" id="IPR001431">
    <property type="entry name" value="Pept_M16_Zn_BS"/>
</dbReference>
<dbReference type="FunFam" id="3.30.830.10:FF:000008">
    <property type="entry name" value="Mitochondrial-processing peptidase subunit beta"/>
    <property type="match status" value="1"/>
</dbReference>
<evidence type="ECO:0000256" key="3">
    <source>
        <dbReference type="ARBA" id="ARBA00022670"/>
    </source>
</evidence>
<organism evidence="12 13">
    <name type="scientific">Paramecium primaurelia</name>
    <dbReference type="NCBI Taxonomy" id="5886"/>
    <lineage>
        <taxon>Eukaryota</taxon>
        <taxon>Sar</taxon>
        <taxon>Alveolata</taxon>
        <taxon>Ciliophora</taxon>
        <taxon>Intramacronucleata</taxon>
        <taxon>Oligohymenophorea</taxon>
        <taxon>Peniculida</taxon>
        <taxon>Parameciidae</taxon>
        <taxon>Paramecium</taxon>
    </lineage>
</organism>
<keyword evidence="3" id="KW-0645">Protease</keyword>